<dbReference type="EMBL" id="JACHND010000001">
    <property type="protein sequence ID" value="MBB4699860.1"/>
    <property type="molecule type" value="Genomic_DNA"/>
</dbReference>
<accession>A0A7W7D5T6</accession>
<proteinExistence type="predicted"/>
<keyword evidence="2" id="KW-1185">Reference proteome</keyword>
<dbReference type="SUPFAM" id="SSF48452">
    <property type="entry name" value="TPR-like"/>
    <property type="match status" value="2"/>
</dbReference>
<comment type="caution">
    <text evidence="1">The sequence shown here is derived from an EMBL/GenBank/DDBJ whole genome shotgun (WGS) entry which is preliminary data.</text>
</comment>
<sequence length="398" mass="42560">MVARLLAERLGCTTEFLLHGIEPRQRIDTELGLRHAELELYHGDPALAADRFGDIVKAAGEDNALLAAHARLGRARALEAQGKIGRAVEAYERLRREAAAHPERLADVPLTVALCRCYQKAGDLMRARDLGAEALAQVMELSLFHGEVAVELAAALAEAEIGLPYVEQVLASTGVPVPEDRTTEILSLWQASISAAEGEDSALAVHFADDALSAGRPARVALQMARVAMRWAEIGAVKAVSDSRRVDELVARAGEVFGMVPDESAEHARSLVVLARLRLRSGDTGHAEDLARQALTRLAEEPCTIAALAHLVLADVALARSDGALEATLERAGELLEEAPQIGAFTGRQIAAVWRELGDLWGRAGRRPQQTAAYRKALEAVGVRSTVAGAVTSAVFAR</sequence>
<evidence type="ECO:0000313" key="1">
    <source>
        <dbReference type="EMBL" id="MBB4699860.1"/>
    </source>
</evidence>
<dbReference type="InterPro" id="IPR011990">
    <property type="entry name" value="TPR-like_helical_dom_sf"/>
</dbReference>
<dbReference type="Proteomes" id="UP000542210">
    <property type="component" value="Unassembled WGS sequence"/>
</dbReference>
<evidence type="ECO:0000313" key="2">
    <source>
        <dbReference type="Proteomes" id="UP000542210"/>
    </source>
</evidence>
<reference evidence="1 2" key="1">
    <citation type="submission" date="2020-08" db="EMBL/GenBank/DDBJ databases">
        <title>Sequencing the genomes of 1000 actinobacteria strains.</title>
        <authorList>
            <person name="Klenk H.-P."/>
        </authorList>
    </citation>
    <scope>NUCLEOTIDE SEQUENCE [LARGE SCALE GENOMIC DNA]</scope>
    <source>
        <strain evidence="1 2">DSM 45784</strain>
    </source>
</reference>
<dbReference type="AlphaFoldDB" id="A0A7W7D5T6"/>
<protein>
    <submittedName>
        <fullName evidence="1">Tetratricopeptide (TPR) repeat protein</fullName>
    </submittedName>
</protein>
<organism evidence="1 2">
    <name type="scientific">Sphaerisporangium siamense</name>
    <dbReference type="NCBI Taxonomy" id="795645"/>
    <lineage>
        <taxon>Bacteria</taxon>
        <taxon>Bacillati</taxon>
        <taxon>Actinomycetota</taxon>
        <taxon>Actinomycetes</taxon>
        <taxon>Streptosporangiales</taxon>
        <taxon>Streptosporangiaceae</taxon>
        <taxon>Sphaerisporangium</taxon>
    </lineage>
</organism>
<gene>
    <name evidence="1" type="ORF">BJ982_001404</name>
</gene>
<dbReference type="Gene3D" id="1.25.40.10">
    <property type="entry name" value="Tetratricopeptide repeat domain"/>
    <property type="match status" value="1"/>
</dbReference>
<name>A0A7W7D5T6_9ACTN</name>